<keyword evidence="3" id="KW-1185">Reference proteome</keyword>
<keyword evidence="1" id="KW-0472">Membrane</keyword>
<dbReference type="PANTHER" id="PTHR37714:SF1">
    <property type="entry name" value="PROTEIN, PUTATIVE-RELATED"/>
    <property type="match status" value="1"/>
</dbReference>
<dbReference type="PANTHER" id="PTHR37714">
    <property type="entry name" value="PROTEIN, PUTATIVE-RELATED"/>
    <property type="match status" value="1"/>
</dbReference>
<evidence type="ECO:0000256" key="1">
    <source>
        <dbReference type="SAM" id="Phobius"/>
    </source>
</evidence>
<dbReference type="AlphaFoldDB" id="A0AAU9REX2"/>
<accession>A0AAU9REX2</accession>
<sequence>MKQMALADALLANLATFYLAMIFIIKAYGLITGRNFGAGVLVIASMTVVVVVLVLTLAWDVSRRAAGGITRYNRRGGETLNERHHNESGRGSCKGGICWHGLAVRSQASKVHFRLPQHIPY</sequence>
<proteinExistence type="predicted"/>
<evidence type="ECO:0000313" key="3">
    <source>
        <dbReference type="Proteomes" id="UP000836841"/>
    </source>
</evidence>
<keyword evidence="1" id="KW-1133">Transmembrane helix</keyword>
<dbReference type="Proteomes" id="UP000836841">
    <property type="component" value="Chromosome 1"/>
</dbReference>
<name>A0AAU9REX2_THLAR</name>
<dbReference type="EMBL" id="OU466857">
    <property type="protein sequence ID" value="CAH2036757.1"/>
    <property type="molecule type" value="Genomic_DNA"/>
</dbReference>
<protein>
    <submittedName>
        <fullName evidence="2">Uncharacterized protein</fullName>
    </submittedName>
</protein>
<gene>
    <name evidence="2" type="ORF">TAV2_LOCUS1740</name>
</gene>
<feature type="transmembrane region" description="Helical" evidence="1">
    <location>
        <begin position="12"/>
        <end position="31"/>
    </location>
</feature>
<feature type="transmembrane region" description="Helical" evidence="1">
    <location>
        <begin position="37"/>
        <end position="59"/>
    </location>
</feature>
<keyword evidence="1" id="KW-0812">Transmembrane</keyword>
<evidence type="ECO:0000313" key="2">
    <source>
        <dbReference type="EMBL" id="CAH2036757.1"/>
    </source>
</evidence>
<organism evidence="2 3">
    <name type="scientific">Thlaspi arvense</name>
    <name type="common">Field penny-cress</name>
    <dbReference type="NCBI Taxonomy" id="13288"/>
    <lineage>
        <taxon>Eukaryota</taxon>
        <taxon>Viridiplantae</taxon>
        <taxon>Streptophyta</taxon>
        <taxon>Embryophyta</taxon>
        <taxon>Tracheophyta</taxon>
        <taxon>Spermatophyta</taxon>
        <taxon>Magnoliopsida</taxon>
        <taxon>eudicotyledons</taxon>
        <taxon>Gunneridae</taxon>
        <taxon>Pentapetalae</taxon>
        <taxon>rosids</taxon>
        <taxon>malvids</taxon>
        <taxon>Brassicales</taxon>
        <taxon>Brassicaceae</taxon>
        <taxon>Thlaspideae</taxon>
        <taxon>Thlaspi</taxon>
    </lineage>
</organism>
<reference evidence="2 3" key="1">
    <citation type="submission" date="2022-03" db="EMBL/GenBank/DDBJ databases">
        <authorList>
            <person name="Nunn A."/>
            <person name="Chopra R."/>
            <person name="Nunn A."/>
            <person name="Contreras Garrido A."/>
        </authorList>
    </citation>
    <scope>NUCLEOTIDE SEQUENCE [LARGE SCALE GENOMIC DNA]</scope>
</reference>